<evidence type="ECO:0000256" key="1">
    <source>
        <dbReference type="ARBA" id="ARBA00004123"/>
    </source>
</evidence>
<gene>
    <name evidence="9" type="ORF">GH714_041242</name>
</gene>
<evidence type="ECO:0000256" key="4">
    <source>
        <dbReference type="ARBA" id="ARBA00023054"/>
    </source>
</evidence>
<dbReference type="Pfam" id="PF07719">
    <property type="entry name" value="TPR_2"/>
    <property type="match status" value="1"/>
</dbReference>
<dbReference type="InterPro" id="IPR013105">
    <property type="entry name" value="TPR_2"/>
</dbReference>
<keyword evidence="10" id="KW-1185">Reference proteome</keyword>
<feature type="compositionally biased region" description="Polar residues" evidence="8">
    <location>
        <begin position="458"/>
        <end position="469"/>
    </location>
</feature>
<sequence>MWSNRENNFPARGFSTPPASWKLPHCPAVMQLSERKSVSSGCRRDLFHVIHKVPAGDSPYVRAKHVQLVEKDPSRAISLFWAAINDGDRIDSALKDMAVVMKQLNRSDEAIEAIKSFRHLCPYDSQESLDNVLVELYKRSGRIDEEIEMLHRKLKNIEEGIAFGGKRTKIARSQGKKIQITIEQERSRILGNLAWAYLQHHDYGLAEQHYRKALSLEPDKNKQCNLAICLMHVNRIPEAKSLLQAVSDSCGHKQMDDSYAKSFERAVEMLTELESKSVLKPIGEDKLKEVVTSTEGGRRDVSGSMDSRRWVDGQNKEPVLSDKHIRGSDCGSHFENQGNFACSLSSQQNGVDNYWRKGLCFENPGERSTFSSKMKENWIGSTGKGLASANKLMLDSPAAVLYTQPKRVSWRFGEGGQRRVGWEEDSVEKPYKQVSHSVRKLDGGLLDSTDENSEAELSKSQSSFLSPTERNWRERSWTEVAQGKSTGAAVLLQFSQPRIKSDSQQASCRRNARESGDWTRCTKEDSNICPKYHLEQTIVVDDPRQSEASIDGKWGQSFGINVSGKLMVSTDNVGDRCLGKNSSSNKSWADKVGEEEQKILRGKDLSRCFDDAWNYEEESNDENQDSNTIHGSTCPKSPVEAINQKFEAFDLRDGYDTFINAVSPRNPTVRRSLCFDAKNDLNMRKKNRLQVFQDITPSPDSP</sequence>
<accession>A0A6A6MWP4</accession>
<comment type="similarity">
    <text evidence="6">Belongs to the MS5 protein family.</text>
</comment>
<keyword evidence="5" id="KW-0539">Nucleus</keyword>
<evidence type="ECO:0000256" key="2">
    <source>
        <dbReference type="ARBA" id="ARBA00022737"/>
    </source>
</evidence>
<evidence type="ECO:0000256" key="6">
    <source>
        <dbReference type="ARBA" id="ARBA00025750"/>
    </source>
</evidence>
<dbReference type="Gene3D" id="1.25.40.10">
    <property type="entry name" value="Tetratricopeptide repeat domain"/>
    <property type="match status" value="1"/>
</dbReference>
<feature type="repeat" description="TPR" evidence="7">
    <location>
        <begin position="187"/>
        <end position="220"/>
    </location>
</feature>
<comment type="subcellular location">
    <subcellularLocation>
        <location evidence="1">Nucleus</location>
    </subcellularLocation>
</comment>
<dbReference type="SMART" id="SM00028">
    <property type="entry name" value="TPR"/>
    <property type="match status" value="1"/>
</dbReference>
<keyword evidence="3 7" id="KW-0802">TPR repeat</keyword>
<organism evidence="9 10">
    <name type="scientific">Hevea brasiliensis</name>
    <name type="common">Para rubber tree</name>
    <name type="synonym">Siphonia brasiliensis</name>
    <dbReference type="NCBI Taxonomy" id="3981"/>
    <lineage>
        <taxon>Eukaryota</taxon>
        <taxon>Viridiplantae</taxon>
        <taxon>Streptophyta</taxon>
        <taxon>Embryophyta</taxon>
        <taxon>Tracheophyta</taxon>
        <taxon>Spermatophyta</taxon>
        <taxon>Magnoliopsida</taxon>
        <taxon>eudicotyledons</taxon>
        <taxon>Gunneridae</taxon>
        <taxon>Pentapetalae</taxon>
        <taxon>rosids</taxon>
        <taxon>fabids</taxon>
        <taxon>Malpighiales</taxon>
        <taxon>Euphorbiaceae</taxon>
        <taxon>Crotonoideae</taxon>
        <taxon>Micrandreae</taxon>
        <taxon>Hevea</taxon>
    </lineage>
</organism>
<dbReference type="AlphaFoldDB" id="A0A6A6MWP4"/>
<evidence type="ECO:0000313" key="9">
    <source>
        <dbReference type="EMBL" id="KAF2317920.1"/>
    </source>
</evidence>
<dbReference type="EMBL" id="JAAGAX010000004">
    <property type="protein sequence ID" value="KAF2317920.1"/>
    <property type="molecule type" value="Genomic_DNA"/>
</dbReference>
<dbReference type="InterPro" id="IPR011990">
    <property type="entry name" value="TPR-like_helical_dom_sf"/>
</dbReference>
<keyword evidence="4" id="KW-0175">Coiled coil</keyword>
<comment type="caution">
    <text evidence="9">The sequence shown here is derived from an EMBL/GenBank/DDBJ whole genome shotgun (WGS) entry which is preliminary data.</text>
</comment>
<name>A0A6A6MWP4_HEVBR</name>
<dbReference type="PANTHER" id="PTHR36326:SF4">
    <property type="entry name" value="PROTEIN POLLENLESS 3-LIKE 1"/>
    <property type="match status" value="1"/>
</dbReference>
<keyword evidence="2" id="KW-0677">Repeat</keyword>
<dbReference type="PROSITE" id="PS50005">
    <property type="entry name" value="TPR"/>
    <property type="match status" value="1"/>
</dbReference>
<reference evidence="9 10" key="1">
    <citation type="journal article" date="2020" name="Mol. Plant">
        <title>The Chromosome-Based Rubber Tree Genome Provides New Insights into Spurge Genome Evolution and Rubber Biosynthesis.</title>
        <authorList>
            <person name="Liu J."/>
            <person name="Shi C."/>
            <person name="Shi C.C."/>
            <person name="Li W."/>
            <person name="Zhang Q.J."/>
            <person name="Zhang Y."/>
            <person name="Li K."/>
            <person name="Lu H.F."/>
            <person name="Shi C."/>
            <person name="Zhu S.T."/>
            <person name="Xiao Z.Y."/>
            <person name="Nan H."/>
            <person name="Yue Y."/>
            <person name="Zhu X.G."/>
            <person name="Wu Y."/>
            <person name="Hong X.N."/>
            <person name="Fan G.Y."/>
            <person name="Tong Y."/>
            <person name="Zhang D."/>
            <person name="Mao C.L."/>
            <person name="Liu Y.L."/>
            <person name="Hao S.J."/>
            <person name="Liu W.Q."/>
            <person name="Lv M.Q."/>
            <person name="Zhang H.B."/>
            <person name="Liu Y."/>
            <person name="Hu-Tang G.R."/>
            <person name="Wang J.P."/>
            <person name="Wang J.H."/>
            <person name="Sun Y.H."/>
            <person name="Ni S.B."/>
            <person name="Chen W.B."/>
            <person name="Zhang X.C."/>
            <person name="Jiao Y.N."/>
            <person name="Eichler E.E."/>
            <person name="Li G.H."/>
            <person name="Liu X."/>
            <person name="Gao L.Z."/>
        </authorList>
    </citation>
    <scope>NUCLEOTIDE SEQUENCE [LARGE SCALE GENOMIC DNA]</scope>
    <source>
        <strain evidence="10">cv. GT1</strain>
        <tissue evidence="9">Leaf</tissue>
    </source>
</reference>
<dbReference type="PANTHER" id="PTHR36326">
    <property type="entry name" value="PROTEIN POLLENLESS 3-LIKE 2"/>
    <property type="match status" value="1"/>
</dbReference>
<evidence type="ECO:0000256" key="3">
    <source>
        <dbReference type="ARBA" id="ARBA00022803"/>
    </source>
</evidence>
<evidence type="ECO:0000256" key="8">
    <source>
        <dbReference type="SAM" id="MobiDB-lite"/>
    </source>
</evidence>
<evidence type="ECO:0000313" key="10">
    <source>
        <dbReference type="Proteomes" id="UP000467840"/>
    </source>
</evidence>
<dbReference type="InterPro" id="IPR019734">
    <property type="entry name" value="TPR_rpt"/>
</dbReference>
<feature type="region of interest" description="Disordered" evidence="8">
    <location>
        <begin position="617"/>
        <end position="636"/>
    </location>
</feature>
<evidence type="ECO:0000256" key="5">
    <source>
        <dbReference type="ARBA" id="ARBA00023242"/>
    </source>
</evidence>
<dbReference type="SUPFAM" id="SSF48452">
    <property type="entry name" value="TPR-like"/>
    <property type="match status" value="1"/>
</dbReference>
<feature type="region of interest" description="Disordered" evidence="8">
    <location>
        <begin position="442"/>
        <end position="470"/>
    </location>
</feature>
<proteinExistence type="inferred from homology"/>
<evidence type="ECO:0000256" key="7">
    <source>
        <dbReference type="PROSITE-ProRule" id="PRU00339"/>
    </source>
</evidence>
<protein>
    <submittedName>
        <fullName evidence="9">Uncharacterized protein</fullName>
    </submittedName>
</protein>
<dbReference type="Proteomes" id="UP000467840">
    <property type="component" value="Chromosome 6"/>
</dbReference>
<dbReference type="GO" id="GO:0005634">
    <property type="term" value="C:nucleus"/>
    <property type="evidence" value="ECO:0007669"/>
    <property type="project" value="UniProtKB-SubCell"/>
</dbReference>
<dbReference type="InterPro" id="IPR044961">
    <property type="entry name" value="MS5/SDI1"/>
</dbReference>